<feature type="signal peptide" evidence="1">
    <location>
        <begin position="1"/>
        <end position="20"/>
    </location>
</feature>
<proteinExistence type="predicted"/>
<gene>
    <name evidence="2" type="ORF">SAMN05443245_3401</name>
</gene>
<evidence type="ECO:0000313" key="2">
    <source>
        <dbReference type="EMBL" id="SDR18554.1"/>
    </source>
</evidence>
<dbReference type="AlphaFoldDB" id="A0A1H1GZE3"/>
<keyword evidence="1" id="KW-0732">Signal</keyword>
<dbReference type="PROSITE" id="PS51257">
    <property type="entry name" value="PROKAR_LIPOPROTEIN"/>
    <property type="match status" value="1"/>
</dbReference>
<dbReference type="RefSeq" id="WP_074766822.1">
    <property type="nucleotide sequence ID" value="NZ_FNKP01000002.1"/>
</dbReference>
<dbReference type="EMBL" id="FNKP01000002">
    <property type="protein sequence ID" value="SDR18554.1"/>
    <property type="molecule type" value="Genomic_DNA"/>
</dbReference>
<dbReference type="Proteomes" id="UP000183487">
    <property type="component" value="Unassembled WGS sequence"/>
</dbReference>
<organism evidence="2 3">
    <name type="scientific">Paraburkholderia fungorum</name>
    <dbReference type="NCBI Taxonomy" id="134537"/>
    <lineage>
        <taxon>Bacteria</taxon>
        <taxon>Pseudomonadati</taxon>
        <taxon>Pseudomonadota</taxon>
        <taxon>Betaproteobacteria</taxon>
        <taxon>Burkholderiales</taxon>
        <taxon>Burkholderiaceae</taxon>
        <taxon>Paraburkholderia</taxon>
    </lineage>
</organism>
<evidence type="ECO:0000313" key="3">
    <source>
        <dbReference type="Proteomes" id="UP000183487"/>
    </source>
</evidence>
<sequence>MKTITILLAGVLLAPAAAMAACQQYEFSELKAMKRNDLEFAYCISVLESRKAQIHADTADKLESLNSQRYQPDIATSIANNRAAGQATNEGAQCDATIAKLERQIEARHLSVAKVRTGCHLD</sequence>
<keyword evidence="3" id="KW-1185">Reference proteome</keyword>
<feature type="chain" id="PRO_5010165363" description="Lysozyme inhibitor LprI N-terminal domain-containing protein" evidence="1">
    <location>
        <begin position="21"/>
        <end position="122"/>
    </location>
</feature>
<protein>
    <recommendedName>
        <fullName evidence="4">Lysozyme inhibitor LprI N-terminal domain-containing protein</fullName>
    </recommendedName>
</protein>
<name>A0A1H1GZE3_9BURK</name>
<evidence type="ECO:0008006" key="4">
    <source>
        <dbReference type="Google" id="ProtNLM"/>
    </source>
</evidence>
<reference evidence="3" key="1">
    <citation type="submission" date="2016-10" db="EMBL/GenBank/DDBJ databases">
        <authorList>
            <person name="Varghese N."/>
        </authorList>
    </citation>
    <scope>NUCLEOTIDE SEQUENCE [LARGE SCALE GENOMIC DNA]</scope>
    <source>
        <strain evidence="3">GAS106B</strain>
    </source>
</reference>
<evidence type="ECO:0000256" key="1">
    <source>
        <dbReference type="SAM" id="SignalP"/>
    </source>
</evidence>
<accession>A0A1H1GZE3</accession>